<evidence type="ECO:0000256" key="4">
    <source>
        <dbReference type="ARBA" id="ARBA00022496"/>
    </source>
</evidence>
<protein>
    <submittedName>
        <fullName evidence="14">TonB-dependent receptor plug domain-containing protein</fullName>
    </submittedName>
</protein>
<gene>
    <name evidence="14" type="ORF">PXH66_13825</name>
</gene>
<reference evidence="14" key="1">
    <citation type="submission" date="2023-03" db="EMBL/GenBank/DDBJ databases">
        <title>Lomoglobus Profundus gen. nov., sp. nov., a novel member of the phylum Verrucomicrobia, isolated from deep-marine sediment of South China Sea.</title>
        <authorList>
            <person name="Ahmad T."/>
            <person name="Ishaq S.E."/>
            <person name="Wang F."/>
        </authorList>
    </citation>
    <scope>NUCLEOTIDE SEQUENCE</scope>
    <source>
        <strain evidence="14">LMO-M01</strain>
    </source>
</reference>
<evidence type="ECO:0000313" key="15">
    <source>
        <dbReference type="Proteomes" id="UP001218638"/>
    </source>
</evidence>
<dbReference type="PROSITE" id="PS52016">
    <property type="entry name" value="TONB_DEPENDENT_REC_3"/>
    <property type="match status" value="1"/>
</dbReference>
<keyword evidence="6 12" id="KW-0732">Signal</keyword>
<evidence type="ECO:0000313" key="14">
    <source>
        <dbReference type="EMBL" id="WED63413.1"/>
    </source>
</evidence>
<feature type="chain" id="PRO_5041948157" evidence="12">
    <location>
        <begin position="27"/>
        <end position="796"/>
    </location>
</feature>
<evidence type="ECO:0000256" key="5">
    <source>
        <dbReference type="ARBA" id="ARBA00022692"/>
    </source>
</evidence>
<comment type="subcellular location">
    <subcellularLocation>
        <location evidence="1 11">Cell outer membrane</location>
        <topology evidence="1 11">Multi-pass membrane protein</topology>
    </subcellularLocation>
</comment>
<dbReference type="KEGG" id="slom:PXH66_13825"/>
<dbReference type="Pfam" id="PF07715">
    <property type="entry name" value="Plug"/>
    <property type="match status" value="1"/>
</dbReference>
<comment type="similarity">
    <text evidence="11">Belongs to the TonB-dependent receptor family.</text>
</comment>
<dbReference type="EMBL" id="CP119075">
    <property type="protein sequence ID" value="WED63413.1"/>
    <property type="molecule type" value="Genomic_DNA"/>
</dbReference>
<dbReference type="GO" id="GO:0015344">
    <property type="term" value="F:siderophore uptake transmembrane transporter activity"/>
    <property type="evidence" value="ECO:0007669"/>
    <property type="project" value="TreeGrafter"/>
</dbReference>
<keyword evidence="5 11" id="KW-0812">Transmembrane</keyword>
<evidence type="ECO:0000256" key="9">
    <source>
        <dbReference type="ARBA" id="ARBA00023136"/>
    </source>
</evidence>
<dbReference type="RefSeq" id="WP_330929210.1">
    <property type="nucleotide sequence ID" value="NZ_CP119075.1"/>
</dbReference>
<evidence type="ECO:0000256" key="3">
    <source>
        <dbReference type="ARBA" id="ARBA00022452"/>
    </source>
</evidence>
<dbReference type="Proteomes" id="UP001218638">
    <property type="component" value="Chromosome"/>
</dbReference>
<evidence type="ECO:0000256" key="1">
    <source>
        <dbReference type="ARBA" id="ARBA00004571"/>
    </source>
</evidence>
<keyword evidence="9 11" id="KW-0472">Membrane</keyword>
<keyword evidence="8" id="KW-0406">Ion transport</keyword>
<keyword evidence="2 11" id="KW-0813">Transport</keyword>
<dbReference type="SUPFAM" id="SSF56935">
    <property type="entry name" value="Porins"/>
    <property type="match status" value="1"/>
</dbReference>
<dbReference type="InterPro" id="IPR012910">
    <property type="entry name" value="Plug_dom"/>
</dbReference>
<feature type="domain" description="TonB-dependent receptor plug" evidence="13">
    <location>
        <begin position="72"/>
        <end position="172"/>
    </location>
</feature>
<evidence type="ECO:0000256" key="2">
    <source>
        <dbReference type="ARBA" id="ARBA00022448"/>
    </source>
</evidence>
<dbReference type="Gene3D" id="2.170.130.10">
    <property type="entry name" value="TonB-dependent receptor, plug domain"/>
    <property type="match status" value="1"/>
</dbReference>
<evidence type="ECO:0000256" key="8">
    <source>
        <dbReference type="ARBA" id="ARBA00023065"/>
    </source>
</evidence>
<keyword evidence="14" id="KW-0675">Receptor</keyword>
<dbReference type="GO" id="GO:0009279">
    <property type="term" value="C:cell outer membrane"/>
    <property type="evidence" value="ECO:0007669"/>
    <property type="project" value="UniProtKB-SubCell"/>
</dbReference>
<evidence type="ECO:0000256" key="7">
    <source>
        <dbReference type="ARBA" id="ARBA00023004"/>
    </source>
</evidence>
<keyword evidence="15" id="KW-1185">Reference proteome</keyword>
<sequence>MKLRFPYSVVGASLCLSAAFSSFVSAQAVNSARDDADSAVVTLDAFEVSSDSVKGYGTTTSLSASRTAVPITDLPASVITINERLIEDTAAVELRDTFNLVSGVFHGNSGGGLQESNNFSIRGYVTTGALRDGIDDLNFSDNGGFDYSMVERVEIVKGPAGVLYGQHSAGGAVNIISKRPRAEPFTKIDLAIGSYNFWRASVDHSGLAGTDGKLGYRVSAAVLNTDGPVGIEGEPDGVSTWINPSISYQFDNGFKVWAWGAFADDTSKRVSNSVWAFGTPDGRGAPFYEFMERGQMSVVFQNFNKSENSNLEFGTSKHFTLGAVEADLRVVGRYGERTTSGARTRSNGSTIFIDNAGNQIPDGSPSVGRGPEITGLITDNLSRFGRAGLRYNRGEDDAERSSLTADLNLSFDLGPVANNFLLYGQTSSGEGSSYDSADIRVNDVATLPADIRSTYHFDTGINGLGVAEIWPNPPSGIGDLRPIIEQYADVTNITPDTASDSSSSNFAAIERASFLDNRVIAVIGTRYDSIDFTNVRSTDGTVLSDTHDAEWVNKFGLVAKPYSRDGNELSIFYNNAETFVPERGTDQRLATFGQKFPNRTISTDEIGAKLNLFNSRLVGTISVFQNVEDNVLLNARDEDGSVTGIDDRSYSYPGGERTTDGWEMDIALNPAPGFDAMFSYSKIDSLLSDGLPADGVPETTASAVLRYQFQEGPLTDFSVTGIYNRWGESYLNRSSNFILDGGDLMTVVLGYDWRNVKLRLRIENITDDIDAMPSTWWTGVGVTKHRNYRLSASYRF</sequence>
<organism evidence="14 15">
    <name type="scientific">Synoicihabitans lomoniglobus</name>
    <dbReference type="NCBI Taxonomy" id="2909285"/>
    <lineage>
        <taxon>Bacteria</taxon>
        <taxon>Pseudomonadati</taxon>
        <taxon>Verrucomicrobiota</taxon>
        <taxon>Opitutia</taxon>
        <taxon>Opitutales</taxon>
        <taxon>Opitutaceae</taxon>
        <taxon>Synoicihabitans</taxon>
    </lineage>
</organism>
<dbReference type="InterPro" id="IPR039426">
    <property type="entry name" value="TonB-dep_rcpt-like"/>
</dbReference>
<keyword evidence="3 11" id="KW-1134">Transmembrane beta strand</keyword>
<name>A0AAE9ZVU9_9BACT</name>
<evidence type="ECO:0000256" key="6">
    <source>
        <dbReference type="ARBA" id="ARBA00022729"/>
    </source>
</evidence>
<accession>A0AAE9ZVU9</accession>
<dbReference type="AlphaFoldDB" id="A0AAE9ZVU9"/>
<keyword evidence="4" id="KW-0410">Iron transport</keyword>
<dbReference type="PANTHER" id="PTHR32552:SF68">
    <property type="entry name" value="FERRICHROME OUTER MEMBRANE TRANSPORTER_PHAGE RECEPTOR"/>
    <property type="match status" value="1"/>
</dbReference>
<dbReference type="InterPro" id="IPR037066">
    <property type="entry name" value="Plug_dom_sf"/>
</dbReference>
<proteinExistence type="inferred from homology"/>
<keyword evidence="7" id="KW-0408">Iron</keyword>
<evidence type="ECO:0000256" key="10">
    <source>
        <dbReference type="ARBA" id="ARBA00023237"/>
    </source>
</evidence>
<keyword evidence="10 11" id="KW-0998">Cell outer membrane</keyword>
<evidence type="ECO:0000256" key="11">
    <source>
        <dbReference type="PROSITE-ProRule" id="PRU01360"/>
    </source>
</evidence>
<evidence type="ECO:0000256" key="12">
    <source>
        <dbReference type="SAM" id="SignalP"/>
    </source>
</evidence>
<dbReference type="InterPro" id="IPR036942">
    <property type="entry name" value="Beta-barrel_TonB_sf"/>
</dbReference>
<feature type="signal peptide" evidence="12">
    <location>
        <begin position="1"/>
        <end position="26"/>
    </location>
</feature>
<evidence type="ECO:0000259" key="13">
    <source>
        <dbReference type="Pfam" id="PF07715"/>
    </source>
</evidence>
<dbReference type="Gene3D" id="2.40.170.20">
    <property type="entry name" value="TonB-dependent receptor, beta-barrel domain"/>
    <property type="match status" value="1"/>
</dbReference>
<dbReference type="PANTHER" id="PTHR32552">
    <property type="entry name" value="FERRICHROME IRON RECEPTOR-RELATED"/>
    <property type="match status" value="1"/>
</dbReference>